<evidence type="ECO:0000256" key="6">
    <source>
        <dbReference type="ARBA" id="ARBA00023319"/>
    </source>
</evidence>
<dbReference type="InterPro" id="IPR007110">
    <property type="entry name" value="Ig-like_dom"/>
</dbReference>
<name>A0A8M3AW74_DANRE</name>
<evidence type="ECO:0000313" key="12">
    <source>
        <dbReference type="RefSeq" id="XP_068073353.1"/>
    </source>
</evidence>
<dbReference type="PROSITE" id="PS50835">
    <property type="entry name" value="IG_LIKE"/>
    <property type="match status" value="2"/>
</dbReference>
<comment type="subcellular location">
    <subcellularLocation>
        <location evidence="1">Membrane</location>
    </subcellularLocation>
</comment>
<keyword evidence="5" id="KW-0325">Glycoprotein</keyword>
<evidence type="ECO:0000313" key="10">
    <source>
        <dbReference type="RefSeq" id="XP_009295893.1"/>
    </source>
</evidence>
<proteinExistence type="predicted"/>
<dbReference type="RefSeq" id="XP_009295893.1">
    <property type="nucleotide sequence ID" value="XM_009297618.4"/>
</dbReference>
<dbReference type="InterPro" id="IPR013106">
    <property type="entry name" value="Ig_V-set"/>
</dbReference>
<dbReference type="SUPFAM" id="SSF48726">
    <property type="entry name" value="Immunoglobulin"/>
    <property type="match status" value="2"/>
</dbReference>
<dbReference type="PANTHER" id="PTHR24100:SF130">
    <property type="entry name" value="BUTYROPHILIN-LIKE PROTEIN 9"/>
    <property type="match status" value="1"/>
</dbReference>
<sequence length="378" mass="42394">MAKTGEVPENLSLVCLSDLVHSHPEDDVLLSCCLDPAISAHSMEIKWWHENRLVCHYEDGQMTGNVDYEGGASLSAEDLHTGNVSLILRSITKSQRGLYRCEVIHRWQTISKHIFLQISSVNFSLVLPPKPVSVSTGRDVTLTVRLSPETSAKTMNISWFRGTELIYQFNGKEQPNSAYESRVSLSVLQLRRGNVSLTLKNVQQSDSGRYTCRVLHDGCQITGTVDLEVRGLSSIIAGIPSMSHRIRLKSSIDEDRPMRSFSDPIVGDFGHRIRLKSSIDEDRPMSTRGYPSFLLSCDSGLNNSINGGRPTLSDDGFLGSSDSVSSVSDIRFLQPYHTDEDYLEWQGKRFFRHKRKMGNSTDFIRDISTIPRTPLKNN</sequence>
<dbReference type="RefSeq" id="XP_005170684.1">
    <property type="nucleotide sequence ID" value="XM_005170627.5"/>
</dbReference>
<keyword evidence="2" id="KW-0732">Signal</keyword>
<organism evidence="8 10">
    <name type="scientific">Danio rerio</name>
    <name type="common">Zebrafish</name>
    <name type="synonym">Brachydanio rerio</name>
    <dbReference type="NCBI Taxonomy" id="7955"/>
    <lineage>
        <taxon>Eukaryota</taxon>
        <taxon>Metazoa</taxon>
        <taxon>Chordata</taxon>
        <taxon>Craniata</taxon>
        <taxon>Vertebrata</taxon>
        <taxon>Euteleostomi</taxon>
        <taxon>Actinopterygii</taxon>
        <taxon>Neopterygii</taxon>
        <taxon>Teleostei</taxon>
        <taxon>Ostariophysi</taxon>
        <taxon>Cypriniformes</taxon>
        <taxon>Danionidae</taxon>
        <taxon>Danioninae</taxon>
        <taxon>Danio</taxon>
    </lineage>
</organism>
<dbReference type="Pfam" id="PF07686">
    <property type="entry name" value="V-set"/>
    <property type="match status" value="1"/>
</dbReference>
<dbReference type="Gene3D" id="2.60.40.10">
    <property type="entry name" value="Immunoglobulins"/>
    <property type="match status" value="2"/>
</dbReference>
<evidence type="ECO:0000313" key="11">
    <source>
        <dbReference type="RefSeq" id="XP_068073352.1"/>
    </source>
</evidence>
<feature type="domain" description="Ig-like" evidence="7">
    <location>
        <begin position="8"/>
        <end position="119"/>
    </location>
</feature>
<dbReference type="SMART" id="SM00409">
    <property type="entry name" value="IG"/>
    <property type="match status" value="2"/>
</dbReference>
<dbReference type="KEGG" id="dre:101882128"/>
<dbReference type="RefSeq" id="XP_068073352.1">
    <property type="nucleotide sequence ID" value="XM_068217251.1"/>
</dbReference>
<dbReference type="SMR" id="A0A8M3AW74"/>
<evidence type="ECO:0000256" key="4">
    <source>
        <dbReference type="ARBA" id="ARBA00023157"/>
    </source>
</evidence>
<keyword evidence="3" id="KW-0472">Membrane</keyword>
<evidence type="ECO:0000313" key="9">
    <source>
        <dbReference type="RefSeq" id="XP_005170684.1"/>
    </source>
</evidence>
<dbReference type="GO" id="GO:1903037">
    <property type="term" value="P:regulation of leukocyte cell-cell adhesion"/>
    <property type="evidence" value="ECO:0007669"/>
    <property type="project" value="UniProtKB-ARBA"/>
</dbReference>
<keyword evidence="4" id="KW-1015">Disulfide bond</keyword>
<dbReference type="AlphaFoldDB" id="A0A8M3AW74"/>
<feature type="domain" description="Ig-like" evidence="7">
    <location>
        <begin position="123"/>
        <end position="228"/>
    </location>
</feature>
<evidence type="ECO:0000256" key="1">
    <source>
        <dbReference type="ARBA" id="ARBA00004370"/>
    </source>
</evidence>
<dbReference type="InterPro" id="IPR003599">
    <property type="entry name" value="Ig_sub"/>
</dbReference>
<evidence type="ECO:0000256" key="5">
    <source>
        <dbReference type="ARBA" id="ARBA00023180"/>
    </source>
</evidence>
<keyword evidence="8" id="KW-1185">Reference proteome</keyword>
<keyword evidence="6" id="KW-0393">Immunoglobulin domain</keyword>
<dbReference type="RefSeq" id="XP_068073353.1">
    <property type="nucleotide sequence ID" value="XM_068217252.1"/>
</dbReference>
<dbReference type="InterPro" id="IPR036179">
    <property type="entry name" value="Ig-like_dom_sf"/>
</dbReference>
<dbReference type="OrthoDB" id="7225082at2759"/>
<dbReference type="RefSeq" id="XP_073797195.1">
    <property type="nucleotide sequence ID" value="XM_073941094.1"/>
</dbReference>
<dbReference type="GeneID" id="101882128"/>
<dbReference type="InterPro" id="IPR013783">
    <property type="entry name" value="Ig-like_fold"/>
</dbReference>
<dbReference type="GO" id="GO:0050863">
    <property type="term" value="P:regulation of T cell activation"/>
    <property type="evidence" value="ECO:0007669"/>
    <property type="project" value="UniProtKB-ARBA"/>
</dbReference>
<dbReference type="InterPro" id="IPR050504">
    <property type="entry name" value="IgSF_BTN/MOG"/>
</dbReference>
<evidence type="ECO:0000256" key="2">
    <source>
        <dbReference type="ARBA" id="ARBA00022729"/>
    </source>
</evidence>
<reference evidence="8" key="1">
    <citation type="journal article" date="2013" name="Nature">
        <title>The zebrafish reference genome sequence and its relationship to the human genome.</title>
        <authorList>
            <consortium name="Genome Reference Consortium Zebrafish"/>
            <person name="Howe K."/>
            <person name="Clark M.D."/>
            <person name="Torroja C.F."/>
            <person name="Torrance J."/>
            <person name="Berthelot C."/>
            <person name="Muffato M."/>
            <person name="Collins J.E."/>
            <person name="Humphray S."/>
            <person name="McLaren K."/>
            <person name="Matthews L."/>
            <person name="McLaren S."/>
            <person name="Sealy I."/>
            <person name="Caccamo M."/>
            <person name="Churcher C."/>
            <person name="Scott C."/>
            <person name="Barrett J.C."/>
            <person name="Koch R."/>
            <person name="Rauch G.J."/>
            <person name="White S."/>
            <person name="Chow W."/>
            <person name="Kilian B."/>
            <person name="Quintais L.T."/>
            <person name="Guerra-Assuncao J.A."/>
            <person name="Zhou Y."/>
            <person name="Gu Y."/>
            <person name="Yen J."/>
            <person name="Vogel J.H."/>
            <person name="Eyre T."/>
            <person name="Redmond S."/>
            <person name="Banerjee R."/>
            <person name="Chi J."/>
            <person name="Fu B."/>
            <person name="Langley E."/>
            <person name="Maguire S.F."/>
            <person name="Laird G.K."/>
            <person name="Lloyd D."/>
            <person name="Kenyon E."/>
            <person name="Donaldson S."/>
            <person name="Sehra H."/>
            <person name="Almeida-King J."/>
            <person name="Loveland J."/>
            <person name="Trevanion S."/>
            <person name="Jones M."/>
            <person name="Quail M."/>
            <person name="Willey D."/>
            <person name="Hunt A."/>
            <person name="Burton J."/>
            <person name="Sims S."/>
            <person name="McLay K."/>
            <person name="Plumb B."/>
            <person name="Davis J."/>
            <person name="Clee C."/>
            <person name="Oliver K."/>
            <person name="Clark R."/>
            <person name="Riddle C."/>
            <person name="Elliot D."/>
            <person name="Eliott D."/>
            <person name="Threadgold G."/>
            <person name="Harden G."/>
            <person name="Ware D."/>
            <person name="Begum S."/>
            <person name="Mortimore B."/>
            <person name="Mortimer B."/>
            <person name="Kerry G."/>
            <person name="Heath P."/>
            <person name="Phillimore B."/>
            <person name="Tracey A."/>
            <person name="Corby N."/>
            <person name="Dunn M."/>
            <person name="Johnson C."/>
            <person name="Wood J."/>
            <person name="Clark S."/>
            <person name="Pelan S."/>
            <person name="Griffiths G."/>
            <person name="Smith M."/>
            <person name="Glithero R."/>
            <person name="Howden P."/>
            <person name="Barker N."/>
            <person name="Lloyd C."/>
            <person name="Stevens C."/>
            <person name="Harley J."/>
            <person name="Holt K."/>
            <person name="Panagiotidis G."/>
            <person name="Lovell J."/>
            <person name="Beasley H."/>
            <person name="Henderson C."/>
            <person name="Gordon D."/>
            <person name="Auger K."/>
            <person name="Wright D."/>
            <person name="Collins J."/>
            <person name="Raisen C."/>
            <person name="Dyer L."/>
            <person name="Leung K."/>
            <person name="Robertson L."/>
            <person name="Ambridge K."/>
            <person name="Leongamornlert D."/>
            <person name="McGuire S."/>
            <person name="Gilderthorp R."/>
            <person name="Griffiths C."/>
            <person name="Manthravadi D."/>
            <person name="Nichol S."/>
            <person name="Barker G."/>
            <person name="Whitehead S."/>
            <person name="Kay M."/>
            <person name="Brown J."/>
            <person name="Murnane C."/>
            <person name="Gray E."/>
            <person name="Humphries M."/>
            <person name="Sycamore N."/>
            <person name="Barker D."/>
            <person name="Saunders D."/>
            <person name="Wallis J."/>
            <person name="Babbage A."/>
            <person name="Hammond S."/>
            <person name="Mashreghi-Mohammadi M."/>
            <person name="Barr L."/>
            <person name="Martin S."/>
            <person name="Wray P."/>
            <person name="Ellington A."/>
            <person name="Matthews N."/>
            <person name="Ellwood M."/>
            <person name="Woodmansey R."/>
            <person name="Clark G."/>
            <person name="Cooper J."/>
            <person name="Cooper J."/>
            <person name="Tromans A."/>
            <person name="Grafham D."/>
            <person name="Skuce C."/>
            <person name="Pandian R."/>
            <person name="Andrews R."/>
            <person name="Harrison E."/>
            <person name="Kimberley A."/>
            <person name="Garnett J."/>
            <person name="Fosker N."/>
            <person name="Hall R."/>
            <person name="Garner P."/>
            <person name="Kelly D."/>
            <person name="Bird C."/>
            <person name="Palmer S."/>
            <person name="Gehring I."/>
            <person name="Berger A."/>
            <person name="Dooley C.M."/>
            <person name="Ersan-Urun Z."/>
            <person name="Eser C."/>
            <person name="Geiger H."/>
            <person name="Geisler M."/>
            <person name="Karotki L."/>
            <person name="Kirn A."/>
            <person name="Konantz J."/>
            <person name="Konantz M."/>
            <person name="Oberlander M."/>
            <person name="Rudolph-Geiger S."/>
            <person name="Teucke M."/>
            <person name="Lanz C."/>
            <person name="Raddatz G."/>
            <person name="Osoegawa K."/>
            <person name="Zhu B."/>
            <person name="Rapp A."/>
            <person name="Widaa S."/>
            <person name="Langford C."/>
            <person name="Yang F."/>
            <person name="Schuster S.C."/>
            <person name="Carter N.P."/>
            <person name="Harrow J."/>
            <person name="Ning Z."/>
            <person name="Herrero J."/>
            <person name="Searle S.M."/>
            <person name="Enright A."/>
            <person name="Geisler R."/>
            <person name="Plasterk R.H."/>
            <person name="Lee C."/>
            <person name="Westerfield M."/>
            <person name="de Jong P.J."/>
            <person name="Zon L.I."/>
            <person name="Postlethwait J.H."/>
            <person name="Nusslein-Volhard C."/>
            <person name="Hubbard T.J."/>
            <person name="Roest Crollius H."/>
            <person name="Rogers J."/>
            <person name="Stemple D.L."/>
        </authorList>
    </citation>
    <scope>NUCLEOTIDE SEQUENCE [LARGE SCALE GENOMIC DNA]</scope>
    <source>
        <strain evidence="8">Tuebingen</strain>
    </source>
</reference>
<gene>
    <name evidence="9 10 11 12" type="primary">LOC101882128</name>
</gene>
<accession>A0A8M3AW74</accession>
<dbReference type="GO" id="GO:0050852">
    <property type="term" value="P:T cell receptor signaling pathway"/>
    <property type="evidence" value="ECO:0000318"/>
    <property type="project" value="GO_Central"/>
</dbReference>
<dbReference type="Proteomes" id="UP000000437">
    <property type="component" value="Chromosome 24"/>
</dbReference>
<dbReference type="SMART" id="SM00406">
    <property type="entry name" value="IGv"/>
    <property type="match status" value="2"/>
</dbReference>
<dbReference type="PANTHER" id="PTHR24100">
    <property type="entry name" value="BUTYROPHILIN"/>
    <property type="match status" value="1"/>
</dbReference>
<dbReference type="FunFam" id="2.60.40.10:FF:000142">
    <property type="entry name" value="V-set domain-containing T-cell activation inhibitor 1"/>
    <property type="match status" value="1"/>
</dbReference>
<evidence type="ECO:0000259" key="7">
    <source>
        <dbReference type="PROSITE" id="PS50835"/>
    </source>
</evidence>
<evidence type="ECO:0000313" key="8">
    <source>
        <dbReference type="Proteomes" id="UP000000437"/>
    </source>
</evidence>
<reference evidence="9 10" key="2">
    <citation type="submission" date="2025-04" db="UniProtKB">
        <authorList>
            <consortium name="RefSeq"/>
        </authorList>
    </citation>
    <scope>IDENTIFICATION</scope>
    <source>
        <strain evidence="9 10">Tuebingen</strain>
    </source>
</reference>
<evidence type="ECO:0000256" key="3">
    <source>
        <dbReference type="ARBA" id="ARBA00023136"/>
    </source>
</evidence>
<protein>
    <submittedName>
        <fullName evidence="9 10">CXADR-like membrane protein</fullName>
    </submittedName>
</protein>
<dbReference type="GO" id="GO:0009897">
    <property type="term" value="C:external side of plasma membrane"/>
    <property type="evidence" value="ECO:0000318"/>
    <property type="project" value="GO_Central"/>
</dbReference>
<dbReference type="GO" id="GO:0005102">
    <property type="term" value="F:signaling receptor binding"/>
    <property type="evidence" value="ECO:0000318"/>
    <property type="project" value="GO_Central"/>
</dbReference>
<dbReference type="GO" id="GO:0001817">
    <property type="term" value="P:regulation of cytokine production"/>
    <property type="evidence" value="ECO:0000318"/>
    <property type="project" value="GO_Central"/>
</dbReference>